<feature type="transmembrane region" description="Helical" evidence="6">
    <location>
        <begin position="53"/>
        <end position="72"/>
    </location>
</feature>
<proteinExistence type="predicted"/>
<dbReference type="Proteomes" id="UP000606870">
    <property type="component" value="Unassembled WGS sequence"/>
</dbReference>
<dbReference type="Pfam" id="PF07690">
    <property type="entry name" value="MFS_1"/>
    <property type="match status" value="1"/>
</dbReference>
<feature type="transmembrane region" description="Helical" evidence="6">
    <location>
        <begin position="84"/>
        <end position="102"/>
    </location>
</feature>
<dbReference type="SUPFAM" id="SSF103473">
    <property type="entry name" value="MFS general substrate transporter"/>
    <property type="match status" value="1"/>
</dbReference>
<dbReference type="EMBL" id="JACOGK010000020">
    <property type="protein sequence ID" value="MBC3537168.1"/>
    <property type="molecule type" value="Genomic_DNA"/>
</dbReference>
<sequence>MSTSISLKDAPLLTFHKKVFLCFILGQIACGYTLGIAGTGLAQATSALNLNSFWVGLLGSGTLIGLMGSLIVGNIVDRVGRKTLFLFDMLVFAALALIQYFINDPLILFVVRVLLGLTIAVDYTTGASLLTEWLPAEWSPKAQSLLIIFWTIGFVGSYFTGSVITGFGADNWKFIFMSSAIPALVAGIVRLICRIPESAEWLSTVGKYDQGLELVHRYIGAQYTLPPYEADNTGEKVTLAELFKPEYRTNTLVSGVFYAAQVFPYFGVGIFIPIIVKSMNVGDPGLVAAAYNIFVLAGAVIGVILFDKISRRAFLLSTFYVAAAGIIGMILLQGISVYVTVTCFLIFAMGMAISVVSENPYPPELFNTRMRGSGLGFSIFCSRVGAAAGTFMLPVFMDDFGIYVTLGVCAAALLFGGFFCQKYAPETLPKFMKHEDHTNAAQTAASGH</sequence>
<keyword evidence="5 6" id="KW-0472">Membrane</keyword>
<feature type="transmembrane region" description="Helical" evidence="6">
    <location>
        <begin position="402"/>
        <end position="424"/>
    </location>
</feature>
<keyword evidence="3 6" id="KW-0812">Transmembrane</keyword>
<reference evidence="8 9" key="1">
    <citation type="submission" date="2020-08" db="EMBL/GenBank/DDBJ databases">
        <authorList>
            <person name="Liu C."/>
            <person name="Sun Q."/>
        </authorList>
    </citation>
    <scope>NUCLEOTIDE SEQUENCE [LARGE SCALE GENOMIC DNA]</scope>
    <source>
        <strain evidence="8 9">NSJ-59</strain>
    </source>
</reference>
<evidence type="ECO:0000313" key="8">
    <source>
        <dbReference type="EMBL" id="MBC3537168.1"/>
    </source>
</evidence>
<feature type="transmembrane region" description="Helical" evidence="6">
    <location>
        <begin position="108"/>
        <end position="133"/>
    </location>
</feature>
<dbReference type="CDD" id="cd17316">
    <property type="entry name" value="MFS_SV2_like"/>
    <property type="match status" value="1"/>
</dbReference>
<feature type="transmembrane region" description="Helical" evidence="6">
    <location>
        <begin position="377"/>
        <end position="396"/>
    </location>
</feature>
<evidence type="ECO:0000256" key="3">
    <source>
        <dbReference type="ARBA" id="ARBA00022692"/>
    </source>
</evidence>
<evidence type="ECO:0000256" key="5">
    <source>
        <dbReference type="ARBA" id="ARBA00023136"/>
    </source>
</evidence>
<dbReference type="Gene3D" id="1.20.1250.20">
    <property type="entry name" value="MFS general substrate transporter like domains"/>
    <property type="match status" value="1"/>
</dbReference>
<evidence type="ECO:0000313" key="9">
    <source>
        <dbReference type="Proteomes" id="UP000606870"/>
    </source>
</evidence>
<dbReference type="InterPro" id="IPR011701">
    <property type="entry name" value="MFS"/>
</dbReference>
<comment type="subcellular location">
    <subcellularLocation>
        <location evidence="1">Cell membrane</location>
        <topology evidence="1">Multi-pass membrane protein</topology>
    </subcellularLocation>
</comment>
<evidence type="ECO:0000256" key="4">
    <source>
        <dbReference type="ARBA" id="ARBA00022989"/>
    </source>
</evidence>
<keyword evidence="9" id="KW-1185">Reference proteome</keyword>
<organism evidence="8 9">
    <name type="scientific">Megasphaera hominis</name>
    <dbReference type="NCBI Taxonomy" id="159836"/>
    <lineage>
        <taxon>Bacteria</taxon>
        <taxon>Bacillati</taxon>
        <taxon>Bacillota</taxon>
        <taxon>Negativicutes</taxon>
        <taxon>Veillonellales</taxon>
        <taxon>Veillonellaceae</taxon>
        <taxon>Megasphaera</taxon>
    </lineage>
</organism>
<name>A0ABR6VIQ6_9FIRM</name>
<protein>
    <submittedName>
        <fullName evidence="8">MFS transporter</fullName>
    </submittedName>
</protein>
<dbReference type="InterPro" id="IPR036259">
    <property type="entry name" value="MFS_trans_sf"/>
</dbReference>
<evidence type="ECO:0000256" key="1">
    <source>
        <dbReference type="ARBA" id="ARBA00004651"/>
    </source>
</evidence>
<feature type="transmembrane region" description="Helical" evidence="6">
    <location>
        <begin position="20"/>
        <end position="41"/>
    </location>
</feature>
<feature type="transmembrane region" description="Helical" evidence="6">
    <location>
        <begin position="288"/>
        <end position="306"/>
    </location>
</feature>
<feature type="transmembrane region" description="Helical" evidence="6">
    <location>
        <begin position="174"/>
        <end position="193"/>
    </location>
</feature>
<dbReference type="PROSITE" id="PS50850">
    <property type="entry name" value="MFS"/>
    <property type="match status" value="1"/>
</dbReference>
<feature type="transmembrane region" description="Helical" evidence="6">
    <location>
        <begin position="313"/>
        <end position="331"/>
    </location>
</feature>
<evidence type="ECO:0000256" key="2">
    <source>
        <dbReference type="ARBA" id="ARBA00022448"/>
    </source>
</evidence>
<evidence type="ECO:0000256" key="6">
    <source>
        <dbReference type="SAM" id="Phobius"/>
    </source>
</evidence>
<feature type="transmembrane region" description="Helical" evidence="6">
    <location>
        <begin position="252"/>
        <end position="276"/>
    </location>
</feature>
<keyword evidence="4 6" id="KW-1133">Transmembrane helix</keyword>
<feature type="domain" description="Major facilitator superfamily (MFS) profile" evidence="7">
    <location>
        <begin position="19"/>
        <end position="428"/>
    </location>
</feature>
<feature type="transmembrane region" description="Helical" evidence="6">
    <location>
        <begin position="337"/>
        <end position="356"/>
    </location>
</feature>
<dbReference type="RefSeq" id="WP_186503372.1">
    <property type="nucleotide sequence ID" value="NZ_JACOGK010000020.1"/>
</dbReference>
<keyword evidence="2" id="KW-0813">Transport</keyword>
<gene>
    <name evidence="8" type="ORF">H8J70_07880</name>
</gene>
<dbReference type="PANTHER" id="PTHR23511:SF34">
    <property type="entry name" value="SYNAPTIC VESICLE GLYCOPROTEIN 2"/>
    <property type="match status" value="1"/>
</dbReference>
<evidence type="ECO:0000259" key="7">
    <source>
        <dbReference type="PROSITE" id="PS50850"/>
    </source>
</evidence>
<comment type="caution">
    <text evidence="8">The sequence shown here is derived from an EMBL/GenBank/DDBJ whole genome shotgun (WGS) entry which is preliminary data.</text>
</comment>
<accession>A0ABR6VIQ6</accession>
<dbReference type="PANTHER" id="PTHR23511">
    <property type="entry name" value="SYNAPTIC VESICLE GLYCOPROTEIN 2"/>
    <property type="match status" value="1"/>
</dbReference>
<feature type="transmembrane region" description="Helical" evidence="6">
    <location>
        <begin position="145"/>
        <end position="168"/>
    </location>
</feature>
<dbReference type="InterPro" id="IPR020846">
    <property type="entry name" value="MFS_dom"/>
</dbReference>